<dbReference type="OrthoDB" id="28413at2759"/>
<sequence length="118" mass="13535">MLEELWTKANLSDEGVTELLCDYWDVSTGYTTSASFQPLLLAFEKIHYITVKSFFSLWNDSMEATVDQSISFSDDLFSKTPVPQQILEKGQQLIKNGGYIIVESEYELLHHSDFTKKL</sequence>
<comment type="caution">
    <text evidence="1">The sequence shown here is derived from an EMBL/GenBank/DDBJ whole genome shotgun (WGS) entry which is preliminary data.</text>
</comment>
<dbReference type="AlphaFoldDB" id="A0A8H3QGI9"/>
<evidence type="ECO:0000313" key="2">
    <source>
        <dbReference type="Proteomes" id="UP000615446"/>
    </source>
</evidence>
<gene>
    <name evidence="1" type="ORF">RCL2_000573100</name>
</gene>
<name>A0A8H3QGI9_9GLOM</name>
<evidence type="ECO:0000313" key="1">
    <source>
        <dbReference type="EMBL" id="GES78426.1"/>
    </source>
</evidence>
<accession>A0A8H3QGI9</accession>
<organism evidence="1 2">
    <name type="scientific">Rhizophagus clarus</name>
    <dbReference type="NCBI Taxonomy" id="94130"/>
    <lineage>
        <taxon>Eukaryota</taxon>
        <taxon>Fungi</taxon>
        <taxon>Fungi incertae sedis</taxon>
        <taxon>Mucoromycota</taxon>
        <taxon>Glomeromycotina</taxon>
        <taxon>Glomeromycetes</taxon>
        <taxon>Glomerales</taxon>
        <taxon>Glomeraceae</taxon>
        <taxon>Rhizophagus</taxon>
    </lineage>
</organism>
<dbReference type="Proteomes" id="UP000615446">
    <property type="component" value="Unassembled WGS sequence"/>
</dbReference>
<proteinExistence type="predicted"/>
<reference evidence="1" key="1">
    <citation type="submission" date="2019-10" db="EMBL/GenBank/DDBJ databases">
        <title>Conservation and host-specific expression of non-tandemly repeated heterogenous ribosome RNA gene in arbuscular mycorrhizal fungi.</title>
        <authorList>
            <person name="Maeda T."/>
            <person name="Kobayashi Y."/>
            <person name="Nakagawa T."/>
            <person name="Ezawa T."/>
            <person name="Yamaguchi K."/>
            <person name="Bino T."/>
            <person name="Nishimoto Y."/>
            <person name="Shigenobu S."/>
            <person name="Kawaguchi M."/>
        </authorList>
    </citation>
    <scope>NUCLEOTIDE SEQUENCE</scope>
    <source>
        <strain evidence="1">HR1</strain>
    </source>
</reference>
<protein>
    <submittedName>
        <fullName evidence="1">Elmo ced-12 family protein</fullName>
    </submittedName>
</protein>
<dbReference type="EMBL" id="BLAL01000037">
    <property type="protein sequence ID" value="GES78426.1"/>
    <property type="molecule type" value="Genomic_DNA"/>
</dbReference>